<dbReference type="InterPro" id="IPR029063">
    <property type="entry name" value="SAM-dependent_MTases_sf"/>
</dbReference>
<dbReference type="Pfam" id="PF06962">
    <property type="entry name" value="rRNA_methylase"/>
    <property type="match status" value="1"/>
</dbReference>
<dbReference type="RefSeq" id="WP_013629216.1">
    <property type="nucleotide sequence ID" value="NC_015174.1"/>
</dbReference>
<keyword evidence="2" id="KW-1185">Reference proteome</keyword>
<dbReference type="HOGENOM" id="CLU_079190_1_0_0"/>
<sequence>MGHISLVDMAHAAVQQAVQPGDCVIDATAGNGHDTLILAEAVFPEGQVHAFDIQPSAIEQTRLRLPANLSSIVSLYQASHAEMPLHLPPESRGQVAAILFNLGYLPGGDKELTTRESSTLAALQIAADWLKPGGLLSILAYVGHPGGGAEAEAVESWLQNAVEFETEQHRGESERSPRLFLARRV</sequence>
<evidence type="ECO:0000313" key="2">
    <source>
        <dbReference type="Proteomes" id="UP000006860"/>
    </source>
</evidence>
<dbReference type="Proteomes" id="UP000006860">
    <property type="component" value="Chromosome"/>
</dbReference>
<dbReference type="GO" id="GO:0032259">
    <property type="term" value="P:methylation"/>
    <property type="evidence" value="ECO:0007669"/>
    <property type="project" value="UniProtKB-KW"/>
</dbReference>
<keyword evidence="1" id="KW-0808">Transferase</keyword>
<dbReference type="Gene3D" id="3.40.50.150">
    <property type="entry name" value="Vaccinia Virus protein VP39"/>
    <property type="match status" value="1"/>
</dbReference>
<dbReference type="STRING" id="756272.Plabr_2895"/>
<protein>
    <submittedName>
        <fullName evidence="1">rRNA methylase</fullName>
    </submittedName>
</protein>
<dbReference type="KEGG" id="pbs:Plabr_2895"/>
<organism evidence="1 2">
    <name type="scientific">Rubinisphaera brasiliensis (strain ATCC 49424 / DSM 5305 / JCM 21570 / IAM 15109 / NBRC 103401 / IFAM 1448)</name>
    <name type="common">Planctomyces brasiliensis</name>
    <dbReference type="NCBI Taxonomy" id="756272"/>
    <lineage>
        <taxon>Bacteria</taxon>
        <taxon>Pseudomonadati</taxon>
        <taxon>Planctomycetota</taxon>
        <taxon>Planctomycetia</taxon>
        <taxon>Planctomycetales</taxon>
        <taxon>Planctomycetaceae</taxon>
        <taxon>Rubinisphaera</taxon>
    </lineage>
</organism>
<dbReference type="AlphaFoldDB" id="F0SFN4"/>
<dbReference type="SUPFAM" id="SSF53335">
    <property type="entry name" value="S-adenosyl-L-methionine-dependent methyltransferases"/>
    <property type="match status" value="1"/>
</dbReference>
<name>F0SFN4_RUBBR</name>
<dbReference type="EMBL" id="CP002546">
    <property type="protein sequence ID" value="ADY60494.1"/>
    <property type="molecule type" value="Genomic_DNA"/>
</dbReference>
<reference evidence="2" key="1">
    <citation type="submission" date="2011-02" db="EMBL/GenBank/DDBJ databases">
        <title>The complete genome of Planctomyces brasiliensis DSM 5305.</title>
        <authorList>
            <person name="Lucas S."/>
            <person name="Copeland A."/>
            <person name="Lapidus A."/>
            <person name="Bruce D."/>
            <person name="Goodwin L."/>
            <person name="Pitluck S."/>
            <person name="Kyrpides N."/>
            <person name="Mavromatis K."/>
            <person name="Pagani I."/>
            <person name="Ivanova N."/>
            <person name="Ovchinnikova G."/>
            <person name="Lu M."/>
            <person name="Detter J.C."/>
            <person name="Han C."/>
            <person name="Land M."/>
            <person name="Hauser L."/>
            <person name="Markowitz V."/>
            <person name="Cheng J.-F."/>
            <person name="Hugenholtz P."/>
            <person name="Woyke T."/>
            <person name="Wu D."/>
            <person name="Tindall B."/>
            <person name="Pomrenke H.G."/>
            <person name="Brambilla E."/>
            <person name="Klenk H.-P."/>
            <person name="Eisen J.A."/>
        </authorList>
    </citation>
    <scope>NUCLEOTIDE SEQUENCE [LARGE SCALE GENOMIC DNA]</scope>
    <source>
        <strain evidence="2">ATCC 49424 / DSM 5305 / JCM 21570 / NBRC 103401 / IFAM 1448</strain>
    </source>
</reference>
<evidence type="ECO:0000313" key="1">
    <source>
        <dbReference type="EMBL" id="ADY60494.1"/>
    </source>
</evidence>
<accession>F0SFN4</accession>
<dbReference type="CDD" id="cd02440">
    <property type="entry name" value="AdoMet_MTases"/>
    <property type="match status" value="1"/>
</dbReference>
<gene>
    <name evidence="1" type="ordered locus">Plabr_2895</name>
</gene>
<dbReference type="OrthoDB" id="9792989at2"/>
<dbReference type="InterPro" id="IPR010719">
    <property type="entry name" value="MnmM_MeTrfase"/>
</dbReference>
<dbReference type="eggNOG" id="COG0144">
    <property type="taxonomic scope" value="Bacteria"/>
</dbReference>
<dbReference type="PANTHER" id="PTHR35276">
    <property type="entry name" value="S-ADENOSYL-L-METHIONINE-DEPENDENT METHYLTRANSFERASES SUPERFAMILY PROTEIN"/>
    <property type="match status" value="1"/>
</dbReference>
<dbReference type="PANTHER" id="PTHR35276:SF1">
    <property type="entry name" value="TRNA (MNM(5)S(2)U34)-METHYLTRANSFERASE, CHLOROPLASTIC"/>
    <property type="match status" value="1"/>
</dbReference>
<keyword evidence="1" id="KW-0489">Methyltransferase</keyword>
<proteinExistence type="predicted"/>
<dbReference type="GO" id="GO:0008168">
    <property type="term" value="F:methyltransferase activity"/>
    <property type="evidence" value="ECO:0007669"/>
    <property type="project" value="UniProtKB-KW"/>
</dbReference>